<keyword evidence="7 18" id="KW-0679">Respiratory chain</keyword>
<reference evidence="20" key="1">
    <citation type="submission" date="2015-09" db="EMBL/GenBank/DDBJ databases">
        <title>Complete mitochondrial genomes of three Cucujiformia species and phylogenetic reconstruction of Coleoptera.</title>
        <authorList>
            <person name="Yuan M.-L."/>
            <person name="Zhang Q.-L."/>
        </authorList>
    </citation>
    <scope>NUCLEOTIDE SEQUENCE</scope>
</reference>
<comment type="function">
    <text evidence="18">Core subunit of the mitochondrial membrane respiratory chain NADH dehydrogenase (Complex I) which catalyzes electron transfer from NADH through the respiratory chain, using ubiquinone as an electron acceptor. Essential for the catalytic activity and assembly of complex I.</text>
</comment>
<comment type="function">
    <text evidence="1">Core subunit of the mitochondrial membrane respiratory chain NADH dehydrogenase (Complex I) that is believed to belong to the minimal assembly required for catalysis. Complex I functions in the transfer of electrons from NADH to the respiratory chain. The immediate electron acceptor for the enzyme is believed to be ubiquinone.</text>
</comment>
<dbReference type="GO" id="GO:0006120">
    <property type="term" value="P:mitochondrial electron transport, NADH to ubiquinone"/>
    <property type="evidence" value="ECO:0007669"/>
    <property type="project" value="InterPro"/>
</dbReference>
<evidence type="ECO:0000256" key="1">
    <source>
        <dbReference type="ARBA" id="ARBA00003257"/>
    </source>
</evidence>
<sequence length="337" mass="38780">MLKFYKIMFVNSMILGTLMAISSYTWLGMWMGLEINLLSIIPLLNSSKNMYSSEASLKYFLTQAMASLILLLSIILIMISTEFISPTMNSSYEIMLNSALMTKLGAAPFHYWFPEVMEGLNWMNCMILLTWQKIAPMSILIINDPKTEFMMVIIIISLVVSTLMSLNQISLRKIMAFSSINHIAWMLSAMMTSMSIWFIYLLVYLIITINITLIFNNGKLMFINQFPSFMKHNKMVKLSLMINFLSLGGLPPFLGFMPKWFTINWMVMNSLNVLAIILIIMTLIMLFVYVRIIMSSLIIQSSESKIPTLNMNKFNMLLFNFITLSSLFSCTFLFNLI</sequence>
<dbReference type="PANTHER" id="PTHR46552:SF1">
    <property type="entry name" value="NADH-UBIQUINONE OXIDOREDUCTASE CHAIN 2"/>
    <property type="match status" value="1"/>
</dbReference>
<evidence type="ECO:0000256" key="8">
    <source>
        <dbReference type="ARBA" id="ARBA00022692"/>
    </source>
</evidence>
<evidence type="ECO:0000259" key="19">
    <source>
        <dbReference type="Pfam" id="PF00361"/>
    </source>
</evidence>
<evidence type="ECO:0000256" key="16">
    <source>
        <dbReference type="ARBA" id="ARBA00023136"/>
    </source>
</evidence>
<evidence type="ECO:0000256" key="6">
    <source>
        <dbReference type="ARBA" id="ARBA00022448"/>
    </source>
</evidence>
<keyword evidence="9 18" id="KW-0999">Mitochondrion inner membrane</keyword>
<feature type="transmembrane region" description="Helical" evidence="18">
    <location>
        <begin position="314"/>
        <end position="334"/>
    </location>
</feature>
<comment type="catalytic activity">
    <reaction evidence="17 18">
        <text>a ubiquinone + NADH + 5 H(+)(in) = a ubiquinol + NAD(+) + 4 H(+)(out)</text>
        <dbReference type="Rhea" id="RHEA:29091"/>
        <dbReference type="Rhea" id="RHEA-COMP:9565"/>
        <dbReference type="Rhea" id="RHEA-COMP:9566"/>
        <dbReference type="ChEBI" id="CHEBI:15378"/>
        <dbReference type="ChEBI" id="CHEBI:16389"/>
        <dbReference type="ChEBI" id="CHEBI:17976"/>
        <dbReference type="ChEBI" id="CHEBI:57540"/>
        <dbReference type="ChEBI" id="CHEBI:57945"/>
        <dbReference type="EC" id="7.1.1.2"/>
    </reaction>
</comment>
<feature type="transmembrane region" description="Helical" evidence="18">
    <location>
        <begin position="149"/>
        <end position="167"/>
    </location>
</feature>
<dbReference type="EMBL" id="KT808466">
    <property type="protein sequence ID" value="ANG08424.1"/>
    <property type="molecule type" value="Genomic_DNA"/>
</dbReference>
<dbReference type="AlphaFoldDB" id="A0A1L2DYE3"/>
<keyword evidence="12 18" id="KW-1133">Transmembrane helix</keyword>
<keyword evidence="8 18" id="KW-0812">Transmembrane</keyword>
<feature type="transmembrane region" description="Helical" evidence="18">
    <location>
        <begin position="197"/>
        <end position="215"/>
    </location>
</feature>
<evidence type="ECO:0000256" key="2">
    <source>
        <dbReference type="ARBA" id="ARBA00004448"/>
    </source>
</evidence>
<evidence type="ECO:0000256" key="12">
    <source>
        <dbReference type="ARBA" id="ARBA00022989"/>
    </source>
</evidence>
<keyword evidence="15 18" id="KW-0496">Mitochondrion</keyword>
<evidence type="ECO:0000256" key="10">
    <source>
        <dbReference type="ARBA" id="ARBA00022967"/>
    </source>
</evidence>
<feature type="transmembrane region" description="Helical" evidence="18">
    <location>
        <begin position="59"/>
        <end position="79"/>
    </location>
</feature>
<protein>
    <recommendedName>
        <fullName evidence="5 18">NADH-ubiquinone oxidoreductase chain 2</fullName>
        <ecNumber evidence="4 18">7.1.1.2</ecNumber>
    </recommendedName>
</protein>
<feature type="transmembrane region" description="Helical" evidence="18">
    <location>
        <begin position="236"/>
        <end position="254"/>
    </location>
</feature>
<name>A0A1L2DYE3_9CUCU</name>
<comment type="subcellular location">
    <subcellularLocation>
        <location evidence="2 18">Mitochondrion inner membrane</location>
        <topology evidence="2 18">Multi-pass membrane protein</topology>
    </subcellularLocation>
</comment>
<evidence type="ECO:0000256" key="13">
    <source>
        <dbReference type="ARBA" id="ARBA00023027"/>
    </source>
</evidence>
<dbReference type="PANTHER" id="PTHR46552">
    <property type="entry name" value="NADH-UBIQUINONE OXIDOREDUCTASE CHAIN 2"/>
    <property type="match status" value="1"/>
</dbReference>
<feature type="transmembrane region" description="Helical" evidence="18">
    <location>
        <begin position="7"/>
        <end position="24"/>
    </location>
</feature>
<accession>A0A1L2DYE3</accession>
<geneLocation type="mitochondrion" evidence="20"/>
<keyword evidence="14 18" id="KW-0830">Ubiquinone</keyword>
<proteinExistence type="inferred from homology"/>
<feature type="transmembrane region" description="Helical" evidence="18">
    <location>
        <begin position="94"/>
        <end position="113"/>
    </location>
</feature>
<evidence type="ECO:0000256" key="3">
    <source>
        <dbReference type="ARBA" id="ARBA00007012"/>
    </source>
</evidence>
<organism evidence="20">
    <name type="scientific">Hycleus chodschenticus</name>
    <dbReference type="NCBI Taxonomy" id="1244567"/>
    <lineage>
        <taxon>Eukaryota</taxon>
        <taxon>Metazoa</taxon>
        <taxon>Ecdysozoa</taxon>
        <taxon>Arthropoda</taxon>
        <taxon>Hexapoda</taxon>
        <taxon>Insecta</taxon>
        <taxon>Pterygota</taxon>
        <taxon>Neoptera</taxon>
        <taxon>Endopterygota</taxon>
        <taxon>Coleoptera</taxon>
        <taxon>Polyphaga</taxon>
        <taxon>Cucujiformia</taxon>
        <taxon>Meloidae</taxon>
        <taxon>Meloinae</taxon>
        <taxon>Hycleus</taxon>
    </lineage>
</organism>
<dbReference type="InterPro" id="IPR001750">
    <property type="entry name" value="ND/Mrp_TM"/>
</dbReference>
<dbReference type="InterPro" id="IPR050175">
    <property type="entry name" value="Complex_I_Subunit_2"/>
</dbReference>
<feature type="domain" description="NADH:quinone oxidoreductase/Mrp antiporter transmembrane" evidence="19">
    <location>
        <begin position="23"/>
        <end position="284"/>
    </location>
</feature>
<keyword evidence="6" id="KW-0813">Transport</keyword>
<gene>
    <name evidence="20" type="primary">nad2</name>
</gene>
<evidence type="ECO:0000256" key="18">
    <source>
        <dbReference type="RuleBase" id="RU003403"/>
    </source>
</evidence>
<dbReference type="InterPro" id="IPR003917">
    <property type="entry name" value="NADH_UbQ_OxRdtase_chain2"/>
</dbReference>
<keyword evidence="16 18" id="KW-0472">Membrane</keyword>
<evidence type="ECO:0000256" key="9">
    <source>
        <dbReference type="ARBA" id="ARBA00022792"/>
    </source>
</evidence>
<feature type="transmembrane region" description="Helical" evidence="18">
    <location>
        <begin position="125"/>
        <end position="143"/>
    </location>
</feature>
<dbReference type="GO" id="GO:0008137">
    <property type="term" value="F:NADH dehydrogenase (ubiquinone) activity"/>
    <property type="evidence" value="ECO:0007669"/>
    <property type="project" value="UniProtKB-EC"/>
</dbReference>
<dbReference type="GO" id="GO:0005743">
    <property type="term" value="C:mitochondrial inner membrane"/>
    <property type="evidence" value="ECO:0007669"/>
    <property type="project" value="UniProtKB-SubCell"/>
</dbReference>
<keyword evidence="13 18" id="KW-0520">NAD</keyword>
<dbReference type="PRINTS" id="PR01436">
    <property type="entry name" value="NADHDHGNASE2"/>
</dbReference>
<keyword evidence="10 18" id="KW-1278">Translocase</keyword>
<evidence type="ECO:0000256" key="4">
    <source>
        <dbReference type="ARBA" id="ARBA00012944"/>
    </source>
</evidence>
<comment type="similarity">
    <text evidence="3 18">Belongs to the complex I subunit 2 family.</text>
</comment>
<feature type="transmembrane region" description="Helical" evidence="18">
    <location>
        <begin position="274"/>
        <end position="293"/>
    </location>
</feature>
<evidence type="ECO:0000256" key="17">
    <source>
        <dbReference type="ARBA" id="ARBA00049551"/>
    </source>
</evidence>
<evidence type="ECO:0000256" key="5">
    <source>
        <dbReference type="ARBA" id="ARBA00021008"/>
    </source>
</evidence>
<evidence type="ECO:0000256" key="11">
    <source>
        <dbReference type="ARBA" id="ARBA00022982"/>
    </source>
</evidence>
<evidence type="ECO:0000256" key="7">
    <source>
        <dbReference type="ARBA" id="ARBA00022660"/>
    </source>
</evidence>
<evidence type="ECO:0000313" key="20">
    <source>
        <dbReference type="EMBL" id="ANG08424.1"/>
    </source>
</evidence>
<keyword evidence="11 18" id="KW-0249">Electron transport</keyword>
<evidence type="ECO:0000256" key="15">
    <source>
        <dbReference type="ARBA" id="ARBA00023128"/>
    </source>
</evidence>
<dbReference type="EC" id="7.1.1.2" evidence="4 18"/>
<dbReference type="Pfam" id="PF00361">
    <property type="entry name" value="Proton_antipo_M"/>
    <property type="match status" value="1"/>
</dbReference>
<evidence type="ECO:0000256" key="14">
    <source>
        <dbReference type="ARBA" id="ARBA00023075"/>
    </source>
</evidence>